<dbReference type="PANTHER" id="PTHR10622:SF12">
    <property type="entry name" value="HET DOMAIN-CONTAINING PROTEIN"/>
    <property type="match status" value="1"/>
</dbReference>
<dbReference type="OMA" id="RESAVCY"/>
<evidence type="ECO:0000313" key="2">
    <source>
        <dbReference type="EMBL" id="GAW26707.1"/>
    </source>
</evidence>
<evidence type="ECO:0000313" key="3">
    <source>
        <dbReference type="Proteomes" id="UP000054516"/>
    </source>
</evidence>
<keyword evidence="3" id="KW-1185">Reference proteome</keyword>
<dbReference type="AlphaFoldDB" id="A0A1S8A9F8"/>
<dbReference type="Pfam" id="PF06985">
    <property type="entry name" value="HET"/>
    <property type="match status" value="1"/>
</dbReference>
<dbReference type="Proteomes" id="UP000054516">
    <property type="component" value="Unassembled WGS sequence"/>
</dbReference>
<reference evidence="2" key="1">
    <citation type="submission" date="2016-03" db="EMBL/GenBank/DDBJ databases">
        <title>Draft genome sequence of Rosellinia necatrix.</title>
        <authorList>
            <person name="Kanematsu S."/>
        </authorList>
    </citation>
    <scope>NUCLEOTIDE SEQUENCE [LARGE SCALE GENOMIC DNA]</scope>
    <source>
        <strain evidence="2">W97</strain>
    </source>
</reference>
<name>A0A1S8A9F8_ROSNE</name>
<accession>A0A1S8A9F8</accession>
<feature type="domain" description="Heterokaryon incompatibility" evidence="1">
    <location>
        <begin position="24"/>
        <end position="119"/>
    </location>
</feature>
<sequence length="149" mass="17135">MRLINVETEKFEEFVVSSSDTLKYAILSHAWDSDGEITFQDFKDHGLHLLNKKGHKKGHKGLTKIAMTCSLARKDDIPYVWVDTCCIDKTSSAELTEAINSMFNWYQDAQVCYVWLADLPAATEESIDSSLKRCRWFTRGWTLQEVTHP</sequence>
<dbReference type="InterPro" id="IPR010730">
    <property type="entry name" value="HET"/>
</dbReference>
<dbReference type="OrthoDB" id="674604at2759"/>
<dbReference type="STRING" id="77044.A0A1S8A9F8"/>
<organism evidence="2">
    <name type="scientific">Rosellinia necatrix</name>
    <name type="common">White root-rot fungus</name>
    <dbReference type="NCBI Taxonomy" id="77044"/>
    <lineage>
        <taxon>Eukaryota</taxon>
        <taxon>Fungi</taxon>
        <taxon>Dikarya</taxon>
        <taxon>Ascomycota</taxon>
        <taxon>Pezizomycotina</taxon>
        <taxon>Sordariomycetes</taxon>
        <taxon>Xylariomycetidae</taxon>
        <taxon>Xylariales</taxon>
        <taxon>Xylariaceae</taxon>
        <taxon>Rosellinia</taxon>
    </lineage>
</organism>
<evidence type="ECO:0000259" key="1">
    <source>
        <dbReference type="Pfam" id="PF06985"/>
    </source>
</evidence>
<protein>
    <submittedName>
        <fullName evidence="2">Putative HET domain protein</fullName>
    </submittedName>
</protein>
<gene>
    <name evidence="2" type="ORF">SAMD00023353_4400640</name>
</gene>
<dbReference type="PANTHER" id="PTHR10622">
    <property type="entry name" value="HET DOMAIN-CONTAINING PROTEIN"/>
    <property type="match status" value="1"/>
</dbReference>
<proteinExistence type="predicted"/>
<dbReference type="EMBL" id="DF977489">
    <property type="protein sequence ID" value="GAW26707.1"/>
    <property type="molecule type" value="Genomic_DNA"/>
</dbReference>